<keyword evidence="1" id="KW-0812">Transmembrane</keyword>
<keyword evidence="1" id="KW-0472">Membrane</keyword>
<protein>
    <submittedName>
        <fullName evidence="2">Uncharacterized protein</fullName>
    </submittedName>
</protein>
<sequence>MCKRRDMYGCWNFVQLPMWFWFYGKYVFYDRSKYHLGHYNAWRKSGSSNGLIAMCVYAPCTICFLNGVCFVYVLER</sequence>
<dbReference type="AlphaFoldDB" id="A0A9D4DP85"/>
<dbReference type="EMBL" id="JAIWYP010000010">
    <property type="protein sequence ID" value="KAH3752909.1"/>
    <property type="molecule type" value="Genomic_DNA"/>
</dbReference>
<accession>A0A9D4DP85</accession>
<evidence type="ECO:0000256" key="1">
    <source>
        <dbReference type="SAM" id="Phobius"/>
    </source>
</evidence>
<keyword evidence="3" id="KW-1185">Reference proteome</keyword>
<reference evidence="2" key="1">
    <citation type="journal article" date="2019" name="bioRxiv">
        <title>The Genome of the Zebra Mussel, Dreissena polymorpha: A Resource for Invasive Species Research.</title>
        <authorList>
            <person name="McCartney M.A."/>
            <person name="Auch B."/>
            <person name="Kono T."/>
            <person name="Mallez S."/>
            <person name="Zhang Y."/>
            <person name="Obille A."/>
            <person name="Becker A."/>
            <person name="Abrahante J.E."/>
            <person name="Garbe J."/>
            <person name="Badalamenti J.P."/>
            <person name="Herman A."/>
            <person name="Mangelson H."/>
            <person name="Liachko I."/>
            <person name="Sullivan S."/>
            <person name="Sone E.D."/>
            <person name="Koren S."/>
            <person name="Silverstein K.A.T."/>
            <person name="Beckman K.B."/>
            <person name="Gohl D.M."/>
        </authorList>
    </citation>
    <scope>NUCLEOTIDE SEQUENCE</scope>
    <source>
        <strain evidence="2">Duluth1</strain>
        <tissue evidence="2">Whole animal</tissue>
    </source>
</reference>
<evidence type="ECO:0000313" key="2">
    <source>
        <dbReference type="EMBL" id="KAH3752909.1"/>
    </source>
</evidence>
<gene>
    <name evidence="2" type="ORF">DPMN_187535</name>
</gene>
<feature type="transmembrane region" description="Helical" evidence="1">
    <location>
        <begin position="51"/>
        <end position="74"/>
    </location>
</feature>
<feature type="transmembrane region" description="Helical" evidence="1">
    <location>
        <begin position="7"/>
        <end position="24"/>
    </location>
</feature>
<proteinExistence type="predicted"/>
<evidence type="ECO:0000313" key="3">
    <source>
        <dbReference type="Proteomes" id="UP000828390"/>
    </source>
</evidence>
<name>A0A9D4DP85_DREPO</name>
<keyword evidence="1" id="KW-1133">Transmembrane helix</keyword>
<comment type="caution">
    <text evidence="2">The sequence shown here is derived from an EMBL/GenBank/DDBJ whole genome shotgun (WGS) entry which is preliminary data.</text>
</comment>
<dbReference type="Proteomes" id="UP000828390">
    <property type="component" value="Unassembled WGS sequence"/>
</dbReference>
<reference evidence="2" key="2">
    <citation type="submission" date="2020-11" db="EMBL/GenBank/DDBJ databases">
        <authorList>
            <person name="McCartney M.A."/>
            <person name="Auch B."/>
            <person name="Kono T."/>
            <person name="Mallez S."/>
            <person name="Becker A."/>
            <person name="Gohl D.M."/>
            <person name="Silverstein K.A.T."/>
            <person name="Koren S."/>
            <person name="Bechman K.B."/>
            <person name="Herman A."/>
            <person name="Abrahante J.E."/>
            <person name="Garbe J."/>
        </authorList>
    </citation>
    <scope>NUCLEOTIDE SEQUENCE</scope>
    <source>
        <strain evidence="2">Duluth1</strain>
        <tissue evidence="2">Whole animal</tissue>
    </source>
</reference>
<organism evidence="2 3">
    <name type="scientific">Dreissena polymorpha</name>
    <name type="common">Zebra mussel</name>
    <name type="synonym">Mytilus polymorpha</name>
    <dbReference type="NCBI Taxonomy" id="45954"/>
    <lineage>
        <taxon>Eukaryota</taxon>
        <taxon>Metazoa</taxon>
        <taxon>Spiralia</taxon>
        <taxon>Lophotrochozoa</taxon>
        <taxon>Mollusca</taxon>
        <taxon>Bivalvia</taxon>
        <taxon>Autobranchia</taxon>
        <taxon>Heteroconchia</taxon>
        <taxon>Euheterodonta</taxon>
        <taxon>Imparidentia</taxon>
        <taxon>Neoheterodontei</taxon>
        <taxon>Myida</taxon>
        <taxon>Dreissenoidea</taxon>
        <taxon>Dreissenidae</taxon>
        <taxon>Dreissena</taxon>
    </lineage>
</organism>